<evidence type="ECO:0000313" key="3">
    <source>
        <dbReference type="EMBL" id="JAE28317.1"/>
    </source>
</evidence>
<reference evidence="3" key="1">
    <citation type="submission" date="2014-09" db="EMBL/GenBank/DDBJ databases">
        <authorList>
            <person name="Magalhaes I.L.F."/>
            <person name="Oliveira U."/>
            <person name="Santos F.R."/>
            <person name="Vidigal T.H.D.A."/>
            <person name="Brescovit A.D."/>
            <person name="Santos A.J."/>
        </authorList>
    </citation>
    <scope>NUCLEOTIDE SEQUENCE</scope>
    <source>
        <tissue evidence="3">Shoot tissue taken approximately 20 cm above the soil surface</tissue>
    </source>
</reference>
<dbReference type="EMBL" id="GBRH01169579">
    <property type="protein sequence ID" value="JAE28317.1"/>
    <property type="molecule type" value="Transcribed_RNA"/>
</dbReference>
<keyword evidence="2" id="KW-1133">Transmembrane helix</keyword>
<sequence length="88" mass="9288">MVVTFTTLDKRTSVRGGDSKITPCCSRKKNSMLSSIGLMAAIASSMATMAALEGMASTAATTTALWQAQKAPMQQQPAQGQVPWQPEP</sequence>
<feature type="region of interest" description="Disordered" evidence="1">
    <location>
        <begin position="68"/>
        <end position="88"/>
    </location>
</feature>
<evidence type="ECO:0000256" key="2">
    <source>
        <dbReference type="SAM" id="Phobius"/>
    </source>
</evidence>
<feature type="transmembrane region" description="Helical" evidence="2">
    <location>
        <begin position="36"/>
        <end position="56"/>
    </location>
</feature>
<evidence type="ECO:0000256" key="1">
    <source>
        <dbReference type="SAM" id="MobiDB-lite"/>
    </source>
</evidence>
<proteinExistence type="predicted"/>
<reference evidence="3" key="2">
    <citation type="journal article" date="2015" name="Data Brief">
        <title>Shoot transcriptome of the giant reed, Arundo donax.</title>
        <authorList>
            <person name="Barrero R.A."/>
            <person name="Guerrero F.D."/>
            <person name="Moolhuijzen P."/>
            <person name="Goolsby J.A."/>
            <person name="Tidwell J."/>
            <person name="Bellgard S.E."/>
            <person name="Bellgard M.I."/>
        </authorList>
    </citation>
    <scope>NUCLEOTIDE SEQUENCE</scope>
    <source>
        <tissue evidence="3">Shoot tissue taken approximately 20 cm above the soil surface</tissue>
    </source>
</reference>
<accession>A0A0A9GUU6</accession>
<keyword evidence="2" id="KW-0472">Membrane</keyword>
<protein>
    <submittedName>
        <fullName evidence="3">Uncharacterized protein</fullName>
    </submittedName>
</protein>
<organism evidence="3">
    <name type="scientific">Arundo donax</name>
    <name type="common">Giant reed</name>
    <name type="synonym">Donax arundinaceus</name>
    <dbReference type="NCBI Taxonomy" id="35708"/>
    <lineage>
        <taxon>Eukaryota</taxon>
        <taxon>Viridiplantae</taxon>
        <taxon>Streptophyta</taxon>
        <taxon>Embryophyta</taxon>
        <taxon>Tracheophyta</taxon>
        <taxon>Spermatophyta</taxon>
        <taxon>Magnoliopsida</taxon>
        <taxon>Liliopsida</taxon>
        <taxon>Poales</taxon>
        <taxon>Poaceae</taxon>
        <taxon>PACMAD clade</taxon>
        <taxon>Arundinoideae</taxon>
        <taxon>Arundineae</taxon>
        <taxon>Arundo</taxon>
    </lineage>
</organism>
<keyword evidence="2" id="KW-0812">Transmembrane</keyword>
<dbReference type="AlphaFoldDB" id="A0A0A9GUU6"/>
<name>A0A0A9GUU6_ARUDO</name>